<name>A0AC34R939_9BILA</name>
<proteinExistence type="predicted"/>
<dbReference type="Proteomes" id="UP000887576">
    <property type="component" value="Unplaced"/>
</dbReference>
<reference evidence="2" key="1">
    <citation type="submission" date="2022-11" db="UniProtKB">
        <authorList>
            <consortium name="WormBaseParasite"/>
        </authorList>
    </citation>
    <scope>IDENTIFICATION</scope>
</reference>
<dbReference type="WBParaSite" id="JU765_v2.g4672.t1">
    <property type="protein sequence ID" value="JU765_v2.g4672.t1"/>
    <property type="gene ID" value="JU765_v2.g4672"/>
</dbReference>
<sequence>MKEYFNFLGLPTVVQDLIAAEIVHNSIPEDRIQFSLTCKAFNELVKHAKPKKILPSVCIGRCKKDGTISYTLSSVPEDYTFFHDDTMATTMEKWLRNAQIEILTLSTSIFSDEFKNHVEFLNVFYEATRFVTTLHIEADSSLNSGYLDFYQKLKHLKRLGFEGRIEEFAKLSKIPSDLNLSIYYHHTGISAFVKKLATVQLSRLHLEPPLNEKQCQELIKTLKFKDNAEIYFRVYDSNRHSAVHMRYIGQDLFEIQLSLGIFITICERRSRYMKQNERVLSLTNTITGCFPFYVTTSSNPNQPIFSSEMRNNAESFHIENVDQNEWMKVNFLYIEYCRVIPHYADELLDQWFPRNEYDNPFERVETINKALGTTITIIKPEILVETLKKT</sequence>
<organism evidence="1 2">
    <name type="scientific">Panagrolaimus sp. JU765</name>
    <dbReference type="NCBI Taxonomy" id="591449"/>
    <lineage>
        <taxon>Eukaryota</taxon>
        <taxon>Metazoa</taxon>
        <taxon>Ecdysozoa</taxon>
        <taxon>Nematoda</taxon>
        <taxon>Chromadorea</taxon>
        <taxon>Rhabditida</taxon>
        <taxon>Tylenchina</taxon>
        <taxon>Panagrolaimomorpha</taxon>
        <taxon>Panagrolaimoidea</taxon>
        <taxon>Panagrolaimidae</taxon>
        <taxon>Panagrolaimus</taxon>
    </lineage>
</organism>
<accession>A0AC34R939</accession>
<evidence type="ECO:0000313" key="2">
    <source>
        <dbReference type="WBParaSite" id="JU765_v2.g4672.t1"/>
    </source>
</evidence>
<protein>
    <submittedName>
        <fullName evidence="2">F-box domain-containing protein</fullName>
    </submittedName>
</protein>
<evidence type="ECO:0000313" key="1">
    <source>
        <dbReference type="Proteomes" id="UP000887576"/>
    </source>
</evidence>